<keyword evidence="3 8" id="KW-1134">Transmembrane beta strand</keyword>
<evidence type="ECO:0000256" key="8">
    <source>
        <dbReference type="PROSITE-ProRule" id="PRU01360"/>
    </source>
</evidence>
<proteinExistence type="inferred from homology"/>
<evidence type="ECO:0000256" key="1">
    <source>
        <dbReference type="ARBA" id="ARBA00004571"/>
    </source>
</evidence>
<dbReference type="InterPro" id="IPR023996">
    <property type="entry name" value="TonB-dep_OMP_SusC/RagA"/>
</dbReference>
<evidence type="ECO:0000256" key="7">
    <source>
        <dbReference type="ARBA" id="ARBA00023237"/>
    </source>
</evidence>
<dbReference type="InterPro" id="IPR008969">
    <property type="entry name" value="CarboxyPept-like_regulatory"/>
</dbReference>
<dbReference type="Gene3D" id="2.40.170.20">
    <property type="entry name" value="TonB-dependent receptor, beta-barrel domain"/>
    <property type="match status" value="1"/>
</dbReference>
<dbReference type="InterPro" id="IPR037066">
    <property type="entry name" value="Plug_dom_sf"/>
</dbReference>
<comment type="caution">
    <text evidence="12">The sequence shown here is derived from an EMBL/GenBank/DDBJ whole genome shotgun (WGS) entry which is preliminary data.</text>
</comment>
<dbReference type="Gene3D" id="2.60.40.1120">
    <property type="entry name" value="Carboxypeptidase-like, regulatory domain"/>
    <property type="match status" value="1"/>
</dbReference>
<dbReference type="NCBIfam" id="TIGR04057">
    <property type="entry name" value="SusC_RagA_signa"/>
    <property type="match status" value="1"/>
</dbReference>
<evidence type="ECO:0000256" key="9">
    <source>
        <dbReference type="RuleBase" id="RU003357"/>
    </source>
</evidence>
<dbReference type="InterPro" id="IPR012910">
    <property type="entry name" value="Plug_dom"/>
</dbReference>
<dbReference type="RefSeq" id="WP_202102029.1">
    <property type="nucleotide sequence ID" value="NZ_JAERTY010000003.1"/>
</dbReference>
<keyword evidence="5 9" id="KW-0798">TonB box</keyword>
<sequence>MDNNHYAVRMMQPTNENFKYWIMRIQLIALFIMLLVAQLSAESTYGQHVTIQARQQSLELVLREIKKQTGYDLLYNPLVVSKNAQPVTLISNSRVLSHVLDDIFQHQNRLEYIFNNNMIVVRLKAESPPAPGIDHNQQRIIVGRVTNEKGEPLAGASIYVLDANKRRTSKQTNSDNNGLFELKDVDEGHLLVITFLGYRSVQRIATAQMRVIALQPIQEDVDEVMVNAGYYTVKDRERTGSIARVTAKDIEIQPVINPLQALQGRVPGVNITNLTGVPGGGMDIEIRGQNFMGNKFSGRNNPFYVIDGVPYLSDALGMNNGGLSAEILSNNISPLNAINPNDIESIEVLKDADATAIYGSRGANGVVLITTKKGLQSKTNFTFSTSTSLSQVPKFLEMMNTEQYLKMRDEAYINGNRPVPANAYDINGAWDRNRYTNWQKELIGNTATNQNYSLGVRGGNEYSNFNLNYTLSDNTTVFPTDKGYKRNAAQLSYNYKSRDQKLNFNSSTTYSTQSNNLPTADQTKEALTLAPNAPALYHADGSLNWENSTWINPLAWLKGYYSNKTSTIVLNANVSYELYKGLFAKVNAGHTNNQFEERQIMPHTIWNPAFNATSEYSESKLSTQNHNSFIIEPQLNYSLSKGKQAINALVGFSYQQSDSEAQYVQAKNFSSNVFIKNIGAAKEITLFPNVESQYKYASVFSRINYTYDAKYIVNLTARRDGSSRFGDDNKFGNFGALGVAWIFSKEDFASRIPGLSFGKLRSSYGITGSDNIGNYAYIDTYTMVAGLYNELPILKPTALFNPKYKWENTRKFEIATELSFLKDRLSTTIAYYNNRSSDQLVGITLPTTTGFSSISGNSPAVVENQGWEFSVSNQNIKSKDFSWSSNFNLSFPKNKLIAYPGLEEGTESSSYIIGYPLNFVKLYQYEGLDPQTGDFLFKDYSGDGNIRSEDRQYIASLAPKFLGGLQNTVSYKNFSLDFLFYFIKKDNYNLNRYYSPPGANLINLPAVMGNYHSADNPNAAYMPAQIGNPNHNSLFGPFKESTAAVSDASYIRLQNAAFSYSLKIPKLKVESLKLSLQGQNLWTITSFQGMDPEFVVFGNLPPLRIISFGAQLTF</sequence>
<evidence type="ECO:0000259" key="11">
    <source>
        <dbReference type="Pfam" id="PF07715"/>
    </source>
</evidence>
<dbReference type="PROSITE" id="PS52016">
    <property type="entry name" value="TONB_DEPENDENT_REC_3"/>
    <property type="match status" value="1"/>
</dbReference>
<evidence type="ECO:0000313" key="12">
    <source>
        <dbReference type="EMBL" id="MBL1408248.1"/>
    </source>
</evidence>
<name>A0ABS1R0Q2_9SPHI</name>
<dbReference type="EMBL" id="JAERTY010000003">
    <property type="protein sequence ID" value="MBL1408248.1"/>
    <property type="molecule type" value="Genomic_DNA"/>
</dbReference>
<evidence type="ECO:0000256" key="2">
    <source>
        <dbReference type="ARBA" id="ARBA00022448"/>
    </source>
</evidence>
<evidence type="ECO:0000313" key="13">
    <source>
        <dbReference type="Proteomes" id="UP000625283"/>
    </source>
</evidence>
<gene>
    <name evidence="12" type="ORF">JKG61_05740</name>
</gene>
<comment type="similarity">
    <text evidence="8 9">Belongs to the TonB-dependent receptor family.</text>
</comment>
<feature type="domain" description="TonB-dependent receptor plug" evidence="11">
    <location>
        <begin position="236"/>
        <end position="366"/>
    </location>
</feature>
<dbReference type="InterPro" id="IPR036942">
    <property type="entry name" value="Beta-barrel_TonB_sf"/>
</dbReference>
<evidence type="ECO:0000256" key="4">
    <source>
        <dbReference type="ARBA" id="ARBA00022692"/>
    </source>
</evidence>
<dbReference type="SUPFAM" id="SSF56935">
    <property type="entry name" value="Porins"/>
    <property type="match status" value="1"/>
</dbReference>
<evidence type="ECO:0000256" key="5">
    <source>
        <dbReference type="ARBA" id="ARBA00023077"/>
    </source>
</evidence>
<evidence type="ECO:0000256" key="6">
    <source>
        <dbReference type="ARBA" id="ARBA00023136"/>
    </source>
</evidence>
<dbReference type="SUPFAM" id="SSF49464">
    <property type="entry name" value="Carboxypeptidase regulatory domain-like"/>
    <property type="match status" value="1"/>
</dbReference>
<dbReference type="NCBIfam" id="TIGR04056">
    <property type="entry name" value="OMP_RagA_SusC"/>
    <property type="match status" value="1"/>
</dbReference>
<evidence type="ECO:0000256" key="3">
    <source>
        <dbReference type="ARBA" id="ARBA00022452"/>
    </source>
</evidence>
<accession>A0ABS1R0Q2</accession>
<dbReference type="InterPro" id="IPR000531">
    <property type="entry name" value="Beta-barrel_TonB"/>
</dbReference>
<organism evidence="12 13">
    <name type="scientific">Sphingobacterium faecale</name>
    <dbReference type="NCBI Taxonomy" id="2803775"/>
    <lineage>
        <taxon>Bacteria</taxon>
        <taxon>Pseudomonadati</taxon>
        <taxon>Bacteroidota</taxon>
        <taxon>Sphingobacteriia</taxon>
        <taxon>Sphingobacteriales</taxon>
        <taxon>Sphingobacteriaceae</taxon>
        <taxon>Sphingobacterium</taxon>
    </lineage>
</organism>
<dbReference type="Gene3D" id="2.170.130.10">
    <property type="entry name" value="TonB-dependent receptor, plug domain"/>
    <property type="match status" value="1"/>
</dbReference>
<protein>
    <submittedName>
        <fullName evidence="12">SusC/RagA family TonB-linked outer membrane protein</fullName>
    </submittedName>
</protein>
<keyword evidence="2 8" id="KW-0813">Transport</keyword>
<keyword evidence="7 8" id="KW-0998">Cell outer membrane</keyword>
<keyword evidence="6 8" id="KW-0472">Membrane</keyword>
<dbReference type="Pfam" id="PF00593">
    <property type="entry name" value="TonB_dep_Rec_b-barrel"/>
    <property type="match status" value="1"/>
</dbReference>
<dbReference type="InterPro" id="IPR023997">
    <property type="entry name" value="TonB-dep_OMP_SusC/RagA_CS"/>
</dbReference>
<dbReference type="Pfam" id="PF07715">
    <property type="entry name" value="Plug"/>
    <property type="match status" value="1"/>
</dbReference>
<feature type="domain" description="TonB-dependent receptor-like beta-barrel" evidence="10">
    <location>
        <begin position="542"/>
        <end position="1081"/>
    </location>
</feature>
<keyword evidence="13" id="KW-1185">Reference proteome</keyword>
<dbReference type="Pfam" id="PF13620">
    <property type="entry name" value="CarboxypepD_reg"/>
    <property type="match status" value="1"/>
</dbReference>
<comment type="subcellular location">
    <subcellularLocation>
        <location evidence="1 8">Cell outer membrane</location>
        <topology evidence="1 8">Multi-pass membrane protein</topology>
    </subcellularLocation>
</comment>
<reference evidence="12 13" key="1">
    <citation type="submission" date="2021-01" db="EMBL/GenBank/DDBJ databases">
        <title>C459-1 draft genome sequence.</title>
        <authorList>
            <person name="Zhang X.-F."/>
        </authorList>
    </citation>
    <scope>NUCLEOTIDE SEQUENCE [LARGE SCALE GENOMIC DNA]</scope>
    <source>
        <strain evidence="13">C459-1</strain>
    </source>
</reference>
<evidence type="ECO:0000259" key="10">
    <source>
        <dbReference type="Pfam" id="PF00593"/>
    </source>
</evidence>
<dbReference type="Proteomes" id="UP000625283">
    <property type="component" value="Unassembled WGS sequence"/>
</dbReference>
<dbReference type="InterPro" id="IPR039426">
    <property type="entry name" value="TonB-dep_rcpt-like"/>
</dbReference>
<keyword evidence="4 8" id="KW-0812">Transmembrane</keyword>